<dbReference type="InterPro" id="IPR013766">
    <property type="entry name" value="Thioredoxin_domain"/>
</dbReference>
<keyword evidence="4" id="KW-1015">Disulfide bond</keyword>
<dbReference type="HOGENOM" id="CLU_058434_2_0_0"/>
<dbReference type="eggNOG" id="COG1999">
    <property type="taxonomic scope" value="Bacteria"/>
</dbReference>
<keyword evidence="9" id="KW-1185">Reference proteome</keyword>
<feature type="domain" description="Thioredoxin" evidence="7">
    <location>
        <begin position="63"/>
        <end position="238"/>
    </location>
</feature>
<dbReference type="EMBL" id="CP003379">
    <property type="protein sequence ID" value="AFL86639.1"/>
    <property type="molecule type" value="Genomic_DNA"/>
</dbReference>
<keyword evidence="2 3" id="KW-0186">Copper</keyword>
<keyword evidence="5" id="KW-0472">Membrane</keyword>
<dbReference type="STRING" id="926566.Terro_0290"/>
<evidence type="ECO:0000313" key="8">
    <source>
        <dbReference type="EMBL" id="AFL86639.1"/>
    </source>
</evidence>
<dbReference type="Pfam" id="PF02630">
    <property type="entry name" value="SCO1-SenC"/>
    <property type="match status" value="1"/>
</dbReference>
<feature type="chain" id="PRO_5004641598" evidence="6">
    <location>
        <begin position="35"/>
        <end position="308"/>
    </location>
</feature>
<evidence type="ECO:0000256" key="6">
    <source>
        <dbReference type="SAM" id="SignalP"/>
    </source>
</evidence>
<dbReference type="PANTHER" id="PTHR12151">
    <property type="entry name" value="ELECTRON TRANSPORT PROTIN SCO1/SENC FAMILY MEMBER"/>
    <property type="match status" value="1"/>
</dbReference>
<feature type="disulfide bond" description="Redox-active" evidence="4">
    <location>
        <begin position="103"/>
        <end position="107"/>
    </location>
</feature>
<evidence type="ECO:0000259" key="7">
    <source>
        <dbReference type="PROSITE" id="PS51352"/>
    </source>
</evidence>
<feature type="transmembrane region" description="Helical" evidence="5">
    <location>
        <begin position="268"/>
        <end position="288"/>
    </location>
</feature>
<feature type="binding site" evidence="3">
    <location>
        <position position="107"/>
    </location>
    <ligand>
        <name>Cu cation</name>
        <dbReference type="ChEBI" id="CHEBI:23378"/>
    </ligand>
</feature>
<accession>U3GKH6</accession>
<organism evidence="8 9">
    <name type="scientific">Terriglobus roseus (strain DSM 18391 / NRRL B-41598 / KBS 63)</name>
    <dbReference type="NCBI Taxonomy" id="926566"/>
    <lineage>
        <taxon>Bacteria</taxon>
        <taxon>Pseudomonadati</taxon>
        <taxon>Acidobacteriota</taxon>
        <taxon>Terriglobia</taxon>
        <taxon>Terriglobales</taxon>
        <taxon>Acidobacteriaceae</taxon>
        <taxon>Terriglobus</taxon>
    </lineage>
</organism>
<evidence type="ECO:0000256" key="3">
    <source>
        <dbReference type="PIRSR" id="PIRSR603782-1"/>
    </source>
</evidence>
<evidence type="ECO:0000256" key="4">
    <source>
        <dbReference type="PIRSR" id="PIRSR603782-2"/>
    </source>
</evidence>
<dbReference type="PANTHER" id="PTHR12151:SF8">
    <property type="entry name" value="THIOREDOXIN DOMAIN-CONTAINING PROTEIN"/>
    <property type="match status" value="1"/>
</dbReference>
<feature type="binding site" evidence="3">
    <location>
        <position position="103"/>
    </location>
    <ligand>
        <name>Cu cation</name>
        <dbReference type="ChEBI" id="CHEBI:23378"/>
    </ligand>
</feature>
<dbReference type="SUPFAM" id="SSF52833">
    <property type="entry name" value="Thioredoxin-like"/>
    <property type="match status" value="1"/>
</dbReference>
<dbReference type="PROSITE" id="PS51352">
    <property type="entry name" value="THIOREDOXIN_2"/>
    <property type="match status" value="1"/>
</dbReference>
<proteinExistence type="inferred from homology"/>
<dbReference type="GO" id="GO:0046872">
    <property type="term" value="F:metal ion binding"/>
    <property type="evidence" value="ECO:0007669"/>
    <property type="project" value="UniProtKB-KW"/>
</dbReference>
<dbReference type="Gene3D" id="3.40.30.10">
    <property type="entry name" value="Glutaredoxin"/>
    <property type="match status" value="1"/>
</dbReference>
<evidence type="ECO:0000256" key="1">
    <source>
        <dbReference type="ARBA" id="ARBA00010996"/>
    </source>
</evidence>
<evidence type="ECO:0000313" key="9">
    <source>
        <dbReference type="Proteomes" id="UP000006056"/>
    </source>
</evidence>
<dbReference type="CDD" id="cd02968">
    <property type="entry name" value="SCO"/>
    <property type="match status" value="1"/>
</dbReference>
<dbReference type="Proteomes" id="UP000006056">
    <property type="component" value="Chromosome"/>
</dbReference>
<keyword evidence="5" id="KW-1133">Transmembrane helix</keyword>
<evidence type="ECO:0000256" key="2">
    <source>
        <dbReference type="ARBA" id="ARBA00023008"/>
    </source>
</evidence>
<gene>
    <name evidence="8" type="ordered locus">Terro_0290</name>
</gene>
<dbReference type="InterPro" id="IPR036249">
    <property type="entry name" value="Thioredoxin-like_sf"/>
</dbReference>
<sequence>MQQQNTIRNKRSTNRLGLLALALGLLCSAMPSHGQVSSYGDKQTGEEYGNELPAVLKGAAIDQHLNTTLPNVPFVDETGKPVNTADYFGKDKPAVLALVYFKCPMLCSEELDGLVQSLAMVHLDPAKDFNVLIISIDPTDTPADAAKKKALYTRRYARPGTEGGWHFLTGQQASIDAVTKAVGFGYVKIPSTDGKTTQFAHASAIQLLTPDAKISQYYLGVEYSPKDLMLGLVESSDHKIGSPVANILTYCYHYDPHRNKHSLIVARVVQFGGMITVAGLGGFMFLMFRRDLKLGRDHALTRKDEDNT</sequence>
<name>U3GKH6_TERRK</name>
<keyword evidence="3" id="KW-0479">Metal-binding</keyword>
<dbReference type="InterPro" id="IPR003782">
    <property type="entry name" value="SCO1/SenC"/>
</dbReference>
<keyword evidence="6" id="KW-0732">Signal</keyword>
<feature type="binding site" evidence="3">
    <location>
        <position position="201"/>
    </location>
    <ligand>
        <name>Cu cation</name>
        <dbReference type="ChEBI" id="CHEBI:23378"/>
    </ligand>
</feature>
<dbReference type="AlphaFoldDB" id="U3GKH6"/>
<comment type="similarity">
    <text evidence="1">Belongs to the SCO1/2 family.</text>
</comment>
<dbReference type="KEGG" id="trs:Terro_0290"/>
<dbReference type="RefSeq" id="WP_014784208.1">
    <property type="nucleotide sequence ID" value="NC_018014.1"/>
</dbReference>
<protein>
    <submittedName>
        <fullName evidence="8">Uncharacterized protein SCO1/SenC/PrrC, involved in biogenesis of respiratory and photosynthetic systems</fullName>
    </submittedName>
</protein>
<evidence type="ECO:0000256" key="5">
    <source>
        <dbReference type="SAM" id="Phobius"/>
    </source>
</evidence>
<feature type="signal peptide" evidence="6">
    <location>
        <begin position="1"/>
        <end position="34"/>
    </location>
</feature>
<reference evidence="8 9" key="1">
    <citation type="submission" date="2012-06" db="EMBL/GenBank/DDBJ databases">
        <title>Complete genome of Terriglobus roseus DSM 18391.</title>
        <authorList>
            <consortium name="US DOE Joint Genome Institute (JGI-PGF)"/>
            <person name="Lucas S."/>
            <person name="Copeland A."/>
            <person name="Lapidus A."/>
            <person name="Glavina del Rio T."/>
            <person name="Dalin E."/>
            <person name="Tice H."/>
            <person name="Bruce D."/>
            <person name="Goodwin L."/>
            <person name="Pitluck S."/>
            <person name="Peters L."/>
            <person name="Mikhailova N."/>
            <person name="Munk A.C.C."/>
            <person name="Kyrpides N."/>
            <person name="Mavromatis K."/>
            <person name="Ivanova N."/>
            <person name="Brettin T."/>
            <person name="Detter J.C."/>
            <person name="Han C."/>
            <person name="Larimer F."/>
            <person name="Land M."/>
            <person name="Hauser L."/>
            <person name="Markowitz V."/>
            <person name="Cheng J.-F."/>
            <person name="Hugenholtz P."/>
            <person name="Woyke T."/>
            <person name="Wu D."/>
            <person name="Brambilla E."/>
            <person name="Klenk H.-P."/>
            <person name="Eisen J.A."/>
        </authorList>
    </citation>
    <scope>NUCLEOTIDE SEQUENCE [LARGE SCALE GENOMIC DNA]</scope>
    <source>
        <strain evidence="9">DSM 18391 / NRRL B-41598 / KBS 63</strain>
    </source>
</reference>
<keyword evidence="5" id="KW-0812">Transmembrane</keyword>